<protein>
    <submittedName>
        <fullName evidence="1">Uncharacterized protein</fullName>
    </submittedName>
</protein>
<sequence>MAKRIVIGVLILAIAALGVAIWRFNTATEGQPLSGRTRADFVRSAQDGCATRQREADASLDAALVAKFCSCYAEGLAQRVTTADLDRLTGRAASEIQADMRAKMEDADRVCAAKVEEGAN</sequence>
<organism evidence="1 2">
    <name type="scientific">Ancylobacter novellus</name>
    <name type="common">Thiobacillus novellus</name>
    <dbReference type="NCBI Taxonomy" id="921"/>
    <lineage>
        <taxon>Bacteria</taxon>
        <taxon>Pseudomonadati</taxon>
        <taxon>Pseudomonadota</taxon>
        <taxon>Alphaproteobacteria</taxon>
        <taxon>Hyphomicrobiales</taxon>
        <taxon>Xanthobacteraceae</taxon>
        <taxon>Ancylobacter</taxon>
    </lineage>
</organism>
<evidence type="ECO:0000313" key="2">
    <source>
        <dbReference type="Proteomes" id="UP000249577"/>
    </source>
</evidence>
<gene>
    <name evidence="1" type="ORF">DI565_01755</name>
</gene>
<accession>A0A2W5MN78</accession>
<proteinExistence type="predicted"/>
<dbReference type="Proteomes" id="UP000249577">
    <property type="component" value="Unassembled WGS sequence"/>
</dbReference>
<dbReference type="EMBL" id="QFPN01000001">
    <property type="protein sequence ID" value="PZQ19133.1"/>
    <property type="molecule type" value="Genomic_DNA"/>
</dbReference>
<reference evidence="1 2" key="1">
    <citation type="submission" date="2017-08" db="EMBL/GenBank/DDBJ databases">
        <title>Infants hospitalized years apart are colonized by the same room-sourced microbial strains.</title>
        <authorList>
            <person name="Brooks B."/>
            <person name="Olm M.R."/>
            <person name="Firek B.A."/>
            <person name="Baker R."/>
            <person name="Thomas B.C."/>
            <person name="Morowitz M.J."/>
            <person name="Banfield J.F."/>
        </authorList>
    </citation>
    <scope>NUCLEOTIDE SEQUENCE [LARGE SCALE GENOMIC DNA]</scope>
    <source>
        <strain evidence="1">S2_005_003_R2_43</strain>
    </source>
</reference>
<evidence type="ECO:0000313" key="1">
    <source>
        <dbReference type="EMBL" id="PZQ19133.1"/>
    </source>
</evidence>
<dbReference type="AlphaFoldDB" id="A0A2W5MN78"/>
<comment type="caution">
    <text evidence="1">The sequence shown here is derived from an EMBL/GenBank/DDBJ whole genome shotgun (WGS) entry which is preliminary data.</text>
</comment>
<name>A0A2W5MN78_ANCNO</name>